<dbReference type="Pfam" id="PF01161">
    <property type="entry name" value="PBP"/>
    <property type="match status" value="1"/>
</dbReference>
<organism evidence="2 3">
    <name type="scientific">Bifidobacterium subtile</name>
    <dbReference type="NCBI Taxonomy" id="77635"/>
    <lineage>
        <taxon>Bacteria</taxon>
        <taxon>Bacillati</taxon>
        <taxon>Actinomycetota</taxon>
        <taxon>Actinomycetes</taxon>
        <taxon>Bifidobacteriales</taxon>
        <taxon>Bifidobacteriaceae</taxon>
        <taxon>Bifidobacterium</taxon>
    </lineage>
</organism>
<dbReference type="NCBIfam" id="TIGR00481">
    <property type="entry name" value="YbhB/YbcL family Raf kinase inhibitor-like protein"/>
    <property type="match status" value="1"/>
</dbReference>
<dbReference type="InterPro" id="IPR005247">
    <property type="entry name" value="YbhB_YbcL/LppC-like"/>
</dbReference>
<comment type="similarity">
    <text evidence="1">Belongs to the UPF0098 family.</text>
</comment>
<dbReference type="CDD" id="cd00865">
    <property type="entry name" value="PEBP_bact_arch"/>
    <property type="match status" value="1"/>
</dbReference>
<gene>
    <name evidence="2" type="ORF">BISU_0450</name>
</gene>
<evidence type="ECO:0000256" key="1">
    <source>
        <dbReference type="ARBA" id="ARBA00007120"/>
    </source>
</evidence>
<proteinExistence type="inferred from homology"/>
<dbReference type="eggNOG" id="COG1881">
    <property type="taxonomic scope" value="Bacteria"/>
</dbReference>
<comment type="caution">
    <text evidence="2">The sequence shown here is derived from an EMBL/GenBank/DDBJ whole genome shotgun (WGS) entry which is preliminary data.</text>
</comment>
<dbReference type="SUPFAM" id="SSF49777">
    <property type="entry name" value="PEBP-like"/>
    <property type="match status" value="1"/>
</dbReference>
<dbReference type="STRING" id="77635.BISU_0450"/>
<accession>A0A087E873</accession>
<dbReference type="Proteomes" id="UP000029055">
    <property type="component" value="Unassembled WGS sequence"/>
</dbReference>
<dbReference type="EMBL" id="JGZR01000006">
    <property type="protein sequence ID" value="KFJ03974.1"/>
    <property type="molecule type" value="Genomic_DNA"/>
</dbReference>
<dbReference type="AlphaFoldDB" id="A0A087E873"/>
<dbReference type="InterPro" id="IPR008914">
    <property type="entry name" value="PEBP"/>
</dbReference>
<dbReference type="RefSeq" id="WP_024463286.1">
    <property type="nucleotide sequence ID" value="NZ_CP062939.1"/>
</dbReference>
<keyword evidence="3" id="KW-1185">Reference proteome</keyword>
<name>A0A087E873_9BIFI</name>
<evidence type="ECO:0000313" key="2">
    <source>
        <dbReference type="EMBL" id="KFJ03974.1"/>
    </source>
</evidence>
<dbReference type="InterPro" id="IPR036610">
    <property type="entry name" value="PEBP-like_sf"/>
</dbReference>
<sequence length="186" mass="20466">MRVSADFTVVPDEFAAAAPPENLIDGTPVVSFSFYIDGIDPSAQYLHWQFVDPDSIPVCGFEWIHWSVANVPIDALMFDFNDSHALQIPPDFSRTLPSMIPEAIQGRTSAASKFVGKSDPAVTMRYNGPTPPDAVHGYELQVWATASPLPELRQGFWLNELLHALHGYEGPLDHGGIVLSYSPKND</sequence>
<dbReference type="OrthoDB" id="9797506at2"/>
<evidence type="ECO:0000313" key="3">
    <source>
        <dbReference type="Proteomes" id="UP000029055"/>
    </source>
</evidence>
<reference evidence="2 3" key="1">
    <citation type="submission" date="2014-03" db="EMBL/GenBank/DDBJ databases">
        <title>Genomics of Bifidobacteria.</title>
        <authorList>
            <person name="Ventura M."/>
            <person name="Milani C."/>
            <person name="Lugli G.A."/>
        </authorList>
    </citation>
    <scope>NUCLEOTIDE SEQUENCE [LARGE SCALE GENOMIC DNA]</scope>
    <source>
        <strain evidence="2 3">LMG 11597</strain>
    </source>
</reference>
<protein>
    <submittedName>
        <fullName evidence="2">Phospholipid-binding protein</fullName>
    </submittedName>
</protein>
<dbReference type="Gene3D" id="3.90.280.10">
    <property type="entry name" value="PEBP-like"/>
    <property type="match status" value="1"/>
</dbReference>